<evidence type="ECO:0000256" key="1">
    <source>
        <dbReference type="SAM" id="Phobius"/>
    </source>
</evidence>
<sequence length="355" mass="39058">IAGVFLLHFRAAGFLLPLIIIICVYEFATAIIAKKHAIRTVIGIFAIAVVSIVLILPALVPAMDFYVDRRSTQAESVDSGTSGGVAENDYFANYNANSLYAIGAKKWMIGITLAGIIVGLLRKNRVVVLVMLAWILALFGIGLLYKLNIPLLAFTNMTGMMIMLYLPIGVIVGVLAEDLWQLFSLEKHQNWGVGLQWVVLFLAVVAAIYRLGEVQTYRQFMTAADEKAMDWIENNTPKDSIFAVHTYYWLPDSPHGSDAGYFIPYYADRETTTSTMISSLGPGYEEVMTESEAVMSLYSTSPDIGALCKLGVDYLYDGAKNPFDGSQFNISAIQQAEGVQTIYQDGGVSIYKLCD</sequence>
<feature type="non-terminal residue" evidence="2">
    <location>
        <position position="1"/>
    </location>
</feature>
<reference evidence="2 3" key="1">
    <citation type="journal article" date="2020" name="Biotechnol. Biofuels">
        <title>New insights from the biogas microbiome by comprehensive genome-resolved metagenomics of nearly 1600 species originating from multiple anaerobic digesters.</title>
        <authorList>
            <person name="Campanaro S."/>
            <person name="Treu L."/>
            <person name="Rodriguez-R L.M."/>
            <person name="Kovalovszki A."/>
            <person name="Ziels R.M."/>
            <person name="Maus I."/>
            <person name="Zhu X."/>
            <person name="Kougias P.G."/>
            <person name="Basile A."/>
            <person name="Luo G."/>
            <person name="Schluter A."/>
            <person name="Konstantinidis K.T."/>
            <person name="Angelidaki I."/>
        </authorList>
    </citation>
    <scope>NUCLEOTIDE SEQUENCE [LARGE SCALE GENOMIC DNA]</scope>
    <source>
        <strain evidence="2">AS06rmzACSIP_65</strain>
    </source>
</reference>
<feature type="transmembrane region" description="Helical" evidence="1">
    <location>
        <begin position="12"/>
        <end position="33"/>
    </location>
</feature>
<feature type="transmembrane region" description="Helical" evidence="1">
    <location>
        <begin position="40"/>
        <end position="60"/>
    </location>
</feature>
<dbReference type="Proteomes" id="UP000545876">
    <property type="component" value="Unassembled WGS sequence"/>
</dbReference>
<organism evidence="2 3">
    <name type="scientific">Candidatus Dojkabacteria bacterium</name>
    <dbReference type="NCBI Taxonomy" id="2099670"/>
    <lineage>
        <taxon>Bacteria</taxon>
        <taxon>Candidatus Dojkabacteria</taxon>
    </lineage>
</organism>
<dbReference type="AlphaFoldDB" id="A0A847D217"/>
<protein>
    <recommendedName>
        <fullName evidence="4">Glycosyltransferase RgtA/B/C/D-like domain-containing protein</fullName>
    </recommendedName>
</protein>
<gene>
    <name evidence="2" type="ORF">GX656_03655</name>
</gene>
<feature type="transmembrane region" description="Helical" evidence="1">
    <location>
        <begin position="157"/>
        <end position="180"/>
    </location>
</feature>
<dbReference type="EMBL" id="JAAZBX010000017">
    <property type="protein sequence ID" value="NLD25701.1"/>
    <property type="molecule type" value="Genomic_DNA"/>
</dbReference>
<keyword evidence="1" id="KW-0472">Membrane</keyword>
<name>A0A847D217_9BACT</name>
<accession>A0A847D217</accession>
<evidence type="ECO:0008006" key="4">
    <source>
        <dbReference type="Google" id="ProtNLM"/>
    </source>
</evidence>
<feature type="transmembrane region" description="Helical" evidence="1">
    <location>
        <begin position="99"/>
        <end position="121"/>
    </location>
</feature>
<proteinExistence type="predicted"/>
<keyword evidence="1" id="KW-1133">Transmembrane helix</keyword>
<feature type="transmembrane region" description="Helical" evidence="1">
    <location>
        <begin position="126"/>
        <end position="145"/>
    </location>
</feature>
<evidence type="ECO:0000313" key="3">
    <source>
        <dbReference type="Proteomes" id="UP000545876"/>
    </source>
</evidence>
<evidence type="ECO:0000313" key="2">
    <source>
        <dbReference type="EMBL" id="NLD25701.1"/>
    </source>
</evidence>
<comment type="caution">
    <text evidence="2">The sequence shown here is derived from an EMBL/GenBank/DDBJ whole genome shotgun (WGS) entry which is preliminary data.</text>
</comment>
<keyword evidence="1" id="KW-0812">Transmembrane</keyword>
<feature type="transmembrane region" description="Helical" evidence="1">
    <location>
        <begin position="192"/>
        <end position="212"/>
    </location>
</feature>